<dbReference type="CDD" id="cd01610">
    <property type="entry name" value="PAP2_like"/>
    <property type="match status" value="1"/>
</dbReference>
<evidence type="ECO:0000313" key="4">
    <source>
        <dbReference type="EMBL" id="MBF0940967.1"/>
    </source>
</evidence>
<keyword evidence="2" id="KW-0812">Transmembrane</keyword>
<dbReference type="InterPro" id="IPR036938">
    <property type="entry name" value="PAP2/HPO_sf"/>
</dbReference>
<feature type="non-terminal residue" evidence="4">
    <location>
        <position position="1"/>
    </location>
</feature>
<feature type="region of interest" description="Disordered" evidence="1">
    <location>
        <begin position="1"/>
        <end position="58"/>
    </location>
</feature>
<dbReference type="SMART" id="SM00014">
    <property type="entry name" value="acidPPc"/>
    <property type="match status" value="1"/>
</dbReference>
<feature type="non-terminal residue" evidence="4">
    <location>
        <position position="336"/>
    </location>
</feature>
<gene>
    <name evidence="4" type="ORF">HXK03_08880</name>
</gene>
<feature type="transmembrane region" description="Helical" evidence="2">
    <location>
        <begin position="239"/>
        <end position="257"/>
    </location>
</feature>
<feature type="transmembrane region" description="Helical" evidence="2">
    <location>
        <begin position="73"/>
        <end position="95"/>
    </location>
</feature>
<feature type="transmembrane region" description="Helical" evidence="2">
    <location>
        <begin position="269"/>
        <end position="293"/>
    </location>
</feature>
<feature type="transmembrane region" description="Helical" evidence="2">
    <location>
        <begin position="215"/>
        <end position="233"/>
    </location>
</feature>
<name>A0A929N1B4_9ACTO</name>
<reference evidence="4" key="1">
    <citation type="submission" date="2020-04" db="EMBL/GenBank/DDBJ databases">
        <title>Deep metagenomics examines the oral microbiome during advanced dental caries in children, revealing novel taxa and co-occurrences with host molecules.</title>
        <authorList>
            <person name="Baker J.L."/>
            <person name="Morton J.T."/>
            <person name="Dinis M."/>
            <person name="Alvarez R."/>
            <person name="Tran N.C."/>
            <person name="Knight R."/>
            <person name="Edlund A."/>
        </authorList>
    </citation>
    <scope>NUCLEOTIDE SEQUENCE</scope>
    <source>
        <strain evidence="4">JCVI_32_bin.64</strain>
    </source>
</reference>
<feature type="transmembrane region" description="Helical" evidence="2">
    <location>
        <begin position="187"/>
        <end position="208"/>
    </location>
</feature>
<dbReference type="Proteomes" id="UP000718630">
    <property type="component" value="Unassembled WGS sequence"/>
</dbReference>
<feature type="transmembrane region" description="Helical" evidence="2">
    <location>
        <begin position="115"/>
        <end position="142"/>
    </location>
</feature>
<sequence>ARESAAGRPARRPRTVEGPAPRRARKGASGSGGPHDRAERAAGDGRAPGAPSGERAPQAGADAWYRRKLTRRIVALLACVALWLLVSYTAISTAAGQVLDTLLMEATMRATGRLASFTSIVTGVVSVPVMVAAGVVVALVAVARKRPTLAGRALGMVIGANVTTQLLKDMISRPDLGVTTGISNSLPSGHTTVAVTLSLALVAIAPQWLRAPSAWIGWAWTSLMGVSVMMAGWHRPADVVVAVLIAGAWALALSPIERRARHGKRVSKVMLWAVLAAGALAFSLTLVGLWGFSMSAGAPGSGYGFNDFLSVRPWRSLVLGMGACAWIVAVVGAVVR</sequence>
<evidence type="ECO:0000256" key="1">
    <source>
        <dbReference type="SAM" id="MobiDB-lite"/>
    </source>
</evidence>
<evidence type="ECO:0000259" key="3">
    <source>
        <dbReference type="SMART" id="SM00014"/>
    </source>
</evidence>
<comment type="caution">
    <text evidence="4">The sequence shown here is derived from an EMBL/GenBank/DDBJ whole genome shotgun (WGS) entry which is preliminary data.</text>
</comment>
<dbReference type="SUPFAM" id="SSF48317">
    <property type="entry name" value="Acid phosphatase/Vanadium-dependent haloperoxidase"/>
    <property type="match status" value="1"/>
</dbReference>
<keyword evidence="2" id="KW-1133">Transmembrane helix</keyword>
<feature type="transmembrane region" description="Helical" evidence="2">
    <location>
        <begin position="149"/>
        <end position="167"/>
    </location>
</feature>
<dbReference type="AlphaFoldDB" id="A0A929N1B4"/>
<accession>A0A929N1B4</accession>
<feature type="domain" description="Phosphatidic acid phosphatase type 2/haloperoxidase" evidence="3">
    <location>
        <begin position="149"/>
        <end position="254"/>
    </location>
</feature>
<feature type="compositionally biased region" description="Basic and acidic residues" evidence="1">
    <location>
        <begin position="34"/>
        <end position="43"/>
    </location>
</feature>
<evidence type="ECO:0000256" key="2">
    <source>
        <dbReference type="SAM" id="Phobius"/>
    </source>
</evidence>
<dbReference type="Gene3D" id="1.20.144.10">
    <property type="entry name" value="Phosphatidic acid phosphatase type 2/haloperoxidase"/>
    <property type="match status" value="1"/>
</dbReference>
<dbReference type="Pfam" id="PF01569">
    <property type="entry name" value="PAP2"/>
    <property type="match status" value="1"/>
</dbReference>
<evidence type="ECO:0000313" key="5">
    <source>
        <dbReference type="Proteomes" id="UP000718630"/>
    </source>
</evidence>
<protein>
    <submittedName>
        <fullName evidence="4">Phosphatase PAP2 family protein</fullName>
    </submittedName>
</protein>
<organism evidence="4 5">
    <name type="scientific">Schaalia georgiae</name>
    <dbReference type="NCBI Taxonomy" id="52768"/>
    <lineage>
        <taxon>Bacteria</taxon>
        <taxon>Bacillati</taxon>
        <taxon>Actinomycetota</taxon>
        <taxon>Actinomycetes</taxon>
        <taxon>Actinomycetales</taxon>
        <taxon>Actinomycetaceae</taxon>
        <taxon>Schaalia</taxon>
    </lineage>
</organism>
<dbReference type="InterPro" id="IPR000326">
    <property type="entry name" value="PAP2/HPO"/>
</dbReference>
<feature type="transmembrane region" description="Helical" evidence="2">
    <location>
        <begin position="313"/>
        <end position="335"/>
    </location>
</feature>
<proteinExistence type="predicted"/>
<keyword evidence="2" id="KW-0472">Membrane</keyword>
<dbReference type="EMBL" id="JABZFZ010000604">
    <property type="protein sequence ID" value="MBF0940967.1"/>
    <property type="molecule type" value="Genomic_DNA"/>
</dbReference>